<reference evidence="1 2" key="1">
    <citation type="submission" date="2021-06" db="EMBL/GenBank/DDBJ databases">
        <title>Caerostris extrusa draft genome.</title>
        <authorList>
            <person name="Kono N."/>
            <person name="Arakawa K."/>
        </authorList>
    </citation>
    <scope>NUCLEOTIDE SEQUENCE [LARGE SCALE GENOMIC DNA]</scope>
</reference>
<organism evidence="1 2">
    <name type="scientific">Caerostris extrusa</name>
    <name type="common">Bark spider</name>
    <name type="synonym">Caerostris bankana</name>
    <dbReference type="NCBI Taxonomy" id="172846"/>
    <lineage>
        <taxon>Eukaryota</taxon>
        <taxon>Metazoa</taxon>
        <taxon>Ecdysozoa</taxon>
        <taxon>Arthropoda</taxon>
        <taxon>Chelicerata</taxon>
        <taxon>Arachnida</taxon>
        <taxon>Araneae</taxon>
        <taxon>Araneomorphae</taxon>
        <taxon>Entelegynae</taxon>
        <taxon>Araneoidea</taxon>
        <taxon>Araneidae</taxon>
        <taxon>Caerostris</taxon>
    </lineage>
</organism>
<dbReference type="EMBL" id="BPLR01008252">
    <property type="protein sequence ID" value="GIY23243.1"/>
    <property type="molecule type" value="Genomic_DNA"/>
</dbReference>
<comment type="caution">
    <text evidence="1">The sequence shown here is derived from an EMBL/GenBank/DDBJ whole genome shotgun (WGS) entry which is preliminary data.</text>
</comment>
<name>A0AAV4RLX7_CAEEX</name>
<sequence length="99" mass="11654">MSKYFINKDVVDEYSFKNIFHARSKNRSELSHAKDAKFVSCRQNSKLHRNISFDVQVFWGQILEEILEPEETHLGKYSSLILRSWPVKRVSKTVYGAVF</sequence>
<protein>
    <submittedName>
        <fullName evidence="1">Uncharacterized protein</fullName>
    </submittedName>
</protein>
<proteinExistence type="predicted"/>
<dbReference type="Proteomes" id="UP001054945">
    <property type="component" value="Unassembled WGS sequence"/>
</dbReference>
<evidence type="ECO:0000313" key="2">
    <source>
        <dbReference type="Proteomes" id="UP001054945"/>
    </source>
</evidence>
<accession>A0AAV4RLX7</accession>
<keyword evidence="2" id="KW-1185">Reference proteome</keyword>
<evidence type="ECO:0000313" key="1">
    <source>
        <dbReference type="EMBL" id="GIY23243.1"/>
    </source>
</evidence>
<gene>
    <name evidence="1" type="ORF">CEXT_353311</name>
</gene>
<dbReference type="AlphaFoldDB" id="A0AAV4RLX7"/>